<dbReference type="SUPFAM" id="SSF47473">
    <property type="entry name" value="EF-hand"/>
    <property type="match status" value="1"/>
</dbReference>
<protein>
    <submittedName>
        <fullName evidence="3">EF-hand domain-containing protein</fullName>
    </submittedName>
</protein>
<evidence type="ECO:0000259" key="2">
    <source>
        <dbReference type="PROSITE" id="PS50222"/>
    </source>
</evidence>
<feature type="compositionally biased region" description="Polar residues" evidence="1">
    <location>
        <begin position="264"/>
        <end position="273"/>
    </location>
</feature>
<accession>A0ABS8NGY7</accession>
<comment type="caution">
    <text evidence="3">The sequence shown here is derived from an EMBL/GenBank/DDBJ whole genome shotgun (WGS) entry which is preliminary data.</text>
</comment>
<feature type="compositionally biased region" description="Basic and acidic residues" evidence="1">
    <location>
        <begin position="282"/>
        <end position="314"/>
    </location>
</feature>
<dbReference type="InterPro" id="IPR002048">
    <property type="entry name" value="EF_hand_dom"/>
</dbReference>
<dbReference type="InterPro" id="IPR018247">
    <property type="entry name" value="EF_Hand_1_Ca_BS"/>
</dbReference>
<gene>
    <name evidence="3" type="ORF">LOC71_11095</name>
</gene>
<dbReference type="InterPro" id="IPR011992">
    <property type="entry name" value="EF-hand-dom_pair"/>
</dbReference>
<feature type="compositionally biased region" description="Basic and acidic residues" evidence="1">
    <location>
        <begin position="159"/>
        <end position="191"/>
    </location>
</feature>
<sequence length="314" mass="35605">MKAITHLSFALFTSIGLGTVQAQPPGRPGDRDRPGLPVDRLMRLDQNEDGKLSADEVEETRVRAMIERADQDNDGLVTREELEAFVPDRSAEGRSGDREARPREDRPREARPHDDRPEARGDRPERRNSRRDAPRAERRSGEDRDFAKGPRGRRGPQHQRPDDRGFGRPDHGSHRPHGKMDPGRREGDRAHSHGPQSHGPQDHGPQNRGPKHREPRAAGGPPAAGQVLPEFVQDRMDLNEEQRDALRKLQATVDSELKEILTEDQLQSMTQGPRNRPQPPEGAERGPRRGPPREFDRDDSRHENRRERPESVDA</sequence>
<reference evidence="3" key="1">
    <citation type="submission" date="2021-11" db="EMBL/GenBank/DDBJ databases">
        <title>Genome sequence.</title>
        <authorList>
            <person name="Sun Q."/>
        </authorList>
    </citation>
    <scope>NUCLEOTIDE SEQUENCE</scope>
    <source>
        <strain evidence="3">JC740</strain>
    </source>
</reference>
<evidence type="ECO:0000313" key="3">
    <source>
        <dbReference type="EMBL" id="MCC9642822.1"/>
    </source>
</evidence>
<feature type="domain" description="EF-hand" evidence="2">
    <location>
        <begin position="57"/>
        <end position="92"/>
    </location>
</feature>
<dbReference type="PROSITE" id="PS00018">
    <property type="entry name" value="EF_HAND_1"/>
    <property type="match status" value="1"/>
</dbReference>
<dbReference type="Gene3D" id="1.10.238.10">
    <property type="entry name" value="EF-hand"/>
    <property type="match status" value="1"/>
</dbReference>
<name>A0ABS8NGY7_9BACT</name>
<proteinExistence type="predicted"/>
<feature type="compositionally biased region" description="Basic and acidic residues" evidence="1">
    <location>
        <begin position="89"/>
        <end position="148"/>
    </location>
</feature>
<feature type="compositionally biased region" description="Basic and acidic residues" evidence="1">
    <location>
        <begin position="67"/>
        <end position="82"/>
    </location>
</feature>
<evidence type="ECO:0000256" key="1">
    <source>
        <dbReference type="SAM" id="MobiDB-lite"/>
    </source>
</evidence>
<evidence type="ECO:0000313" key="4">
    <source>
        <dbReference type="Proteomes" id="UP001430306"/>
    </source>
</evidence>
<dbReference type="Proteomes" id="UP001430306">
    <property type="component" value="Unassembled WGS sequence"/>
</dbReference>
<dbReference type="EMBL" id="JAJKFW010000022">
    <property type="protein sequence ID" value="MCC9642822.1"/>
    <property type="molecule type" value="Genomic_DNA"/>
</dbReference>
<feature type="compositionally biased region" description="Basic and acidic residues" evidence="1">
    <location>
        <begin position="232"/>
        <end position="247"/>
    </location>
</feature>
<organism evidence="3 4">
    <name type="scientific">Rhodopirellula halodulae</name>
    <dbReference type="NCBI Taxonomy" id="2894198"/>
    <lineage>
        <taxon>Bacteria</taxon>
        <taxon>Pseudomonadati</taxon>
        <taxon>Planctomycetota</taxon>
        <taxon>Planctomycetia</taxon>
        <taxon>Pirellulales</taxon>
        <taxon>Pirellulaceae</taxon>
        <taxon>Rhodopirellula</taxon>
    </lineage>
</organism>
<dbReference type="Pfam" id="PF13202">
    <property type="entry name" value="EF-hand_5"/>
    <property type="match status" value="2"/>
</dbReference>
<dbReference type="PROSITE" id="PS50222">
    <property type="entry name" value="EF_HAND_2"/>
    <property type="match status" value="1"/>
</dbReference>
<keyword evidence="4" id="KW-1185">Reference proteome</keyword>
<dbReference type="RefSeq" id="WP_230273775.1">
    <property type="nucleotide sequence ID" value="NZ_JAJKFW010000022.1"/>
</dbReference>
<feature type="region of interest" description="Disordered" evidence="1">
    <location>
        <begin position="67"/>
        <end position="314"/>
    </location>
</feature>